<dbReference type="GO" id="GO:0005737">
    <property type="term" value="C:cytoplasm"/>
    <property type="evidence" value="ECO:0007669"/>
    <property type="project" value="UniProtKB-ARBA"/>
</dbReference>
<dbReference type="GO" id="GO:0003723">
    <property type="term" value="F:RNA binding"/>
    <property type="evidence" value="ECO:0007669"/>
    <property type="project" value="TreeGrafter"/>
</dbReference>
<dbReference type="Gene3D" id="3.30.1360.210">
    <property type="match status" value="1"/>
</dbReference>
<dbReference type="InterPro" id="IPR038526">
    <property type="entry name" value="Ribosomal_eL22_sf"/>
</dbReference>
<keyword evidence="3" id="KW-0687">Ribonucleoprotein</keyword>
<feature type="compositionally biased region" description="Pro residues" evidence="6">
    <location>
        <begin position="1"/>
        <end position="10"/>
    </location>
</feature>
<feature type="compositionally biased region" description="Acidic residues" evidence="6">
    <location>
        <begin position="74"/>
        <end position="90"/>
    </location>
</feature>
<evidence type="ECO:0000256" key="4">
    <source>
        <dbReference type="ARBA" id="ARBA00040613"/>
    </source>
</evidence>
<evidence type="ECO:0000256" key="1">
    <source>
        <dbReference type="ARBA" id="ARBA00007817"/>
    </source>
</evidence>
<evidence type="ECO:0000313" key="7">
    <source>
        <dbReference type="Proteomes" id="UP001318040"/>
    </source>
</evidence>
<proteinExistence type="inferred from homology"/>
<dbReference type="Pfam" id="PF01776">
    <property type="entry name" value="Ribosomal_L22e"/>
    <property type="match status" value="1"/>
</dbReference>
<name>A0AAJ7X4Y7_PETMA</name>
<keyword evidence="7" id="KW-1185">Reference proteome</keyword>
<protein>
    <recommendedName>
        <fullName evidence="4">Large ribosomal subunit protein eL22</fullName>
    </recommendedName>
    <alternativeName>
        <fullName evidence="5">60S ribosomal protein L22</fullName>
    </alternativeName>
</protein>
<dbReference type="GO" id="GO:1990904">
    <property type="term" value="C:ribonucleoprotein complex"/>
    <property type="evidence" value="ECO:0007669"/>
    <property type="project" value="UniProtKB-KW"/>
</dbReference>
<dbReference type="RefSeq" id="XP_032820223.1">
    <property type="nucleotide sequence ID" value="XM_032964332.1"/>
</dbReference>
<dbReference type="AlphaFoldDB" id="A0AAJ7X4Y7"/>
<sequence>MEGSAPPPLPRGAGNEPKSARGQRRRAGRPRRASPARRTSPRRRRRRSPPSPATAAATAPPRRAPLPSSSSSDDGVDDDVDDDDDDDDDGGGQSEEMAESVRRASSSRSSPWPRAAIARAASSRSAAVSKRATVKAWFFSPYLQHTSQGSTHSVSSRGRHRSTRRRPLVPAGRHQHRNGKKKKKLVLKCTLDCTHPVEDGIMDSANFERFLKERIKVDGKTGKVSEHSHVMVERSKSKITVSSEISFSKRYLKYLKRIDLRDWLRVVAASKESYGLRYFQINQDEEEDEED</sequence>
<dbReference type="GO" id="GO:0003735">
    <property type="term" value="F:structural constituent of ribosome"/>
    <property type="evidence" value="ECO:0007669"/>
    <property type="project" value="InterPro"/>
</dbReference>
<dbReference type="GO" id="GO:0005840">
    <property type="term" value="C:ribosome"/>
    <property type="evidence" value="ECO:0007669"/>
    <property type="project" value="UniProtKB-KW"/>
</dbReference>
<dbReference type="FunFam" id="3.30.1360.210:FF:000001">
    <property type="entry name" value="60S ribosomal protein L22 1"/>
    <property type="match status" value="1"/>
</dbReference>
<dbReference type="KEGG" id="pmrn:116948041"/>
<dbReference type="Proteomes" id="UP001318040">
    <property type="component" value="Chromosome 32"/>
</dbReference>
<accession>A0AAJ7X4Y7</accession>
<keyword evidence="2" id="KW-0689">Ribosomal protein</keyword>
<feature type="compositionally biased region" description="Basic residues" evidence="6">
    <location>
        <begin position="157"/>
        <end position="181"/>
    </location>
</feature>
<dbReference type="InterPro" id="IPR002671">
    <property type="entry name" value="Ribosomal_eL22"/>
</dbReference>
<evidence type="ECO:0000256" key="5">
    <source>
        <dbReference type="ARBA" id="ARBA00041214"/>
    </source>
</evidence>
<dbReference type="PANTHER" id="PTHR10064">
    <property type="entry name" value="60S RIBOSOMAL PROTEIN L22"/>
    <property type="match status" value="1"/>
</dbReference>
<feature type="compositionally biased region" description="Basic residues" evidence="6">
    <location>
        <begin position="21"/>
        <end position="48"/>
    </location>
</feature>
<dbReference type="PANTHER" id="PTHR10064:SF0">
    <property type="entry name" value="FI24544P1-RELATED"/>
    <property type="match status" value="1"/>
</dbReference>
<feature type="region of interest" description="Disordered" evidence="6">
    <location>
        <begin position="146"/>
        <end position="181"/>
    </location>
</feature>
<evidence type="ECO:0000256" key="2">
    <source>
        <dbReference type="ARBA" id="ARBA00022980"/>
    </source>
</evidence>
<feature type="compositionally biased region" description="Low complexity" evidence="6">
    <location>
        <begin position="103"/>
        <end position="115"/>
    </location>
</feature>
<feature type="compositionally biased region" description="Low complexity" evidence="6">
    <location>
        <begin position="53"/>
        <end position="73"/>
    </location>
</feature>
<evidence type="ECO:0000313" key="8">
    <source>
        <dbReference type="RefSeq" id="XP_032820223.1"/>
    </source>
</evidence>
<feature type="region of interest" description="Disordered" evidence="6">
    <location>
        <begin position="1"/>
        <end position="115"/>
    </location>
</feature>
<reference evidence="8" key="1">
    <citation type="submission" date="2025-08" db="UniProtKB">
        <authorList>
            <consortium name="RefSeq"/>
        </authorList>
    </citation>
    <scope>IDENTIFICATION</scope>
    <source>
        <tissue evidence="8">Sperm</tissue>
    </source>
</reference>
<comment type="similarity">
    <text evidence="1">Belongs to the eukaryotic ribosomal protein eL22 family.</text>
</comment>
<organism evidence="7 8">
    <name type="scientific">Petromyzon marinus</name>
    <name type="common">Sea lamprey</name>
    <dbReference type="NCBI Taxonomy" id="7757"/>
    <lineage>
        <taxon>Eukaryota</taxon>
        <taxon>Metazoa</taxon>
        <taxon>Chordata</taxon>
        <taxon>Craniata</taxon>
        <taxon>Vertebrata</taxon>
        <taxon>Cyclostomata</taxon>
        <taxon>Hyperoartia</taxon>
        <taxon>Petromyzontiformes</taxon>
        <taxon>Petromyzontidae</taxon>
        <taxon>Petromyzon</taxon>
    </lineage>
</organism>
<evidence type="ECO:0000256" key="3">
    <source>
        <dbReference type="ARBA" id="ARBA00023274"/>
    </source>
</evidence>
<gene>
    <name evidence="8" type="primary">LOC116948041</name>
</gene>
<dbReference type="GO" id="GO:0002181">
    <property type="term" value="P:cytoplasmic translation"/>
    <property type="evidence" value="ECO:0007669"/>
    <property type="project" value="TreeGrafter"/>
</dbReference>
<evidence type="ECO:0000256" key="6">
    <source>
        <dbReference type="SAM" id="MobiDB-lite"/>
    </source>
</evidence>